<accession>A0A8S9UKW0</accession>
<evidence type="ECO:0000313" key="2">
    <source>
        <dbReference type="EMBL" id="KAF4140112.1"/>
    </source>
</evidence>
<evidence type="ECO:0000313" key="3">
    <source>
        <dbReference type="Proteomes" id="UP000704712"/>
    </source>
</evidence>
<comment type="caution">
    <text evidence="2">The sequence shown here is derived from an EMBL/GenBank/DDBJ whole genome shotgun (WGS) entry which is preliminary data.</text>
</comment>
<organism evidence="2 3">
    <name type="scientific">Phytophthora infestans</name>
    <name type="common">Potato late blight agent</name>
    <name type="synonym">Botrytis infestans</name>
    <dbReference type="NCBI Taxonomy" id="4787"/>
    <lineage>
        <taxon>Eukaryota</taxon>
        <taxon>Sar</taxon>
        <taxon>Stramenopiles</taxon>
        <taxon>Oomycota</taxon>
        <taxon>Peronosporomycetes</taxon>
        <taxon>Peronosporales</taxon>
        <taxon>Peronosporaceae</taxon>
        <taxon>Phytophthora</taxon>
    </lineage>
</organism>
<feature type="non-terminal residue" evidence="2">
    <location>
        <position position="542"/>
    </location>
</feature>
<reference evidence="2" key="1">
    <citation type="submission" date="2020-03" db="EMBL/GenBank/DDBJ databases">
        <title>Hybrid Assembly of Korean Phytophthora infestans isolates.</title>
        <authorList>
            <person name="Prokchorchik M."/>
            <person name="Lee Y."/>
            <person name="Seo J."/>
            <person name="Cho J.-H."/>
            <person name="Park Y.-E."/>
            <person name="Jang D.-C."/>
            <person name="Im J.-S."/>
            <person name="Choi J.-G."/>
            <person name="Park H.-J."/>
            <person name="Lee G.-B."/>
            <person name="Lee Y.-G."/>
            <person name="Hong S.-Y."/>
            <person name="Cho K."/>
            <person name="Sohn K.H."/>
        </authorList>
    </citation>
    <scope>NUCLEOTIDE SEQUENCE</scope>
    <source>
        <strain evidence="2">KR_2_A2</strain>
    </source>
</reference>
<dbReference type="EMBL" id="JAACNO010001512">
    <property type="protein sequence ID" value="KAF4140112.1"/>
    <property type="molecule type" value="Genomic_DNA"/>
</dbReference>
<proteinExistence type="predicted"/>
<name>A0A8S9UKW0_PHYIN</name>
<dbReference type="Pfam" id="PF20209">
    <property type="entry name" value="DUF6570"/>
    <property type="match status" value="1"/>
</dbReference>
<dbReference type="AlphaFoldDB" id="A0A8S9UKW0"/>
<dbReference type="Proteomes" id="UP000704712">
    <property type="component" value="Unassembled WGS sequence"/>
</dbReference>
<protein>
    <recommendedName>
        <fullName evidence="1">DUF6570 domain-containing protein</fullName>
    </recommendedName>
</protein>
<feature type="domain" description="DUF6570" evidence="1">
    <location>
        <begin position="133"/>
        <end position="267"/>
    </location>
</feature>
<sequence length="542" mass="60816">ELHVEKTCIRTNRKRVVPDQLELISPQTKSRIYAECGRRLAIHPNKMCCVCGTFHPADAVVDKPVSRNSARVQTMRKRLKSPANLPTGLMEHYDLTDISSQLRGILLSRAGSDSSPLPCMLRITDEQEAVFTPEICNANGLYIGVLPTQFDDSTMTENAMLNLAQPTQFVSAVRGGRHSSLRSHAYFSKLGWISANAEIQATPAPPAQLLPEPVVSKRIIDVSMVGHMTPRQKAETAKRYEVRASRLRDQYGWYRRNNALYRDVQLTSSLETDLGESHDQHNALSDSHWRFNAPAPSIFGANDEDELISQTAVALVTDYAGEDANTQARTILKDTSHVVVWRSSEILSDFTPAYWIYAFCELFPYSRGGLDEPRAVRIGVDEYVRYCLRLSHQKHAHHPSFMLVAFDILARHHAMRAVYLRAKLAPHVASSSASVNRSELLSHLEYRDARLRAINQRKRVPDPPPSSKAVQELFCAISTGLRAHWRSNEERGDAQSKVMSLQLEAGQPSLLFTLSPSASSTYQIARLEGIMSDEMLARAEYH</sequence>
<gene>
    <name evidence="2" type="ORF">GN958_ATG10721</name>
</gene>
<dbReference type="InterPro" id="IPR046700">
    <property type="entry name" value="DUF6570"/>
</dbReference>
<evidence type="ECO:0000259" key="1">
    <source>
        <dbReference type="Pfam" id="PF20209"/>
    </source>
</evidence>